<accession>A0A6J4PH82</accession>
<evidence type="ECO:0000313" key="1">
    <source>
        <dbReference type="EMBL" id="CAA9414456.1"/>
    </source>
</evidence>
<proteinExistence type="predicted"/>
<sequence length="39" mass="4546">MWSKSRRLFSFSSDLLDTYSHVLPNMKEKAVAAMENILE</sequence>
<dbReference type="EMBL" id="CADCVB010000045">
    <property type="protein sequence ID" value="CAA9414456.1"/>
    <property type="molecule type" value="Genomic_DNA"/>
</dbReference>
<dbReference type="AlphaFoldDB" id="A0A6J4PH82"/>
<protein>
    <submittedName>
        <fullName evidence="1">Uncharacterized protein</fullName>
    </submittedName>
</protein>
<organism evidence="1">
    <name type="scientific">uncultured Rubrobacteraceae bacterium</name>
    <dbReference type="NCBI Taxonomy" id="349277"/>
    <lineage>
        <taxon>Bacteria</taxon>
        <taxon>Bacillati</taxon>
        <taxon>Actinomycetota</taxon>
        <taxon>Rubrobacteria</taxon>
        <taxon>Rubrobacterales</taxon>
        <taxon>Rubrobacteraceae</taxon>
        <taxon>environmental samples</taxon>
    </lineage>
</organism>
<gene>
    <name evidence="1" type="ORF">AVDCRST_MAG78-587</name>
</gene>
<reference evidence="1" key="1">
    <citation type="submission" date="2020-02" db="EMBL/GenBank/DDBJ databases">
        <authorList>
            <person name="Meier V. D."/>
        </authorList>
    </citation>
    <scope>NUCLEOTIDE SEQUENCE</scope>
    <source>
        <strain evidence="1">AVDCRST_MAG78</strain>
    </source>
</reference>
<name>A0A6J4PH82_9ACTN</name>